<dbReference type="Pfam" id="PF13585">
    <property type="entry name" value="CHU_C"/>
    <property type="match status" value="1"/>
</dbReference>
<accession>A0ABV8JHX9</accession>
<dbReference type="RefSeq" id="WP_192462627.1">
    <property type="nucleotide sequence ID" value="NZ_JACYFJ010000004.1"/>
</dbReference>
<reference evidence="2" key="1">
    <citation type="journal article" date="2019" name="Int. J. Syst. Evol. Microbiol.">
        <title>The Global Catalogue of Microorganisms (GCM) 10K type strain sequencing project: providing services to taxonomists for standard genome sequencing and annotation.</title>
        <authorList>
            <consortium name="The Broad Institute Genomics Platform"/>
            <consortium name="The Broad Institute Genome Sequencing Center for Infectious Disease"/>
            <person name="Wu L."/>
            <person name="Ma J."/>
        </authorList>
    </citation>
    <scope>NUCLEOTIDE SEQUENCE [LARGE SCALE GENOMIC DNA]</scope>
    <source>
        <strain evidence="2">CECT 7477</strain>
    </source>
</reference>
<dbReference type="Proteomes" id="UP001595814">
    <property type="component" value="Unassembled WGS sequence"/>
</dbReference>
<name>A0ABV8JHX9_9FLAO</name>
<evidence type="ECO:0000313" key="1">
    <source>
        <dbReference type="EMBL" id="MFC4094397.1"/>
    </source>
</evidence>
<dbReference type="NCBIfam" id="TIGR04131">
    <property type="entry name" value="Bac_Flav_CTERM"/>
    <property type="match status" value="1"/>
</dbReference>
<evidence type="ECO:0000313" key="2">
    <source>
        <dbReference type="Proteomes" id="UP001595814"/>
    </source>
</evidence>
<dbReference type="EMBL" id="JBHSAW010000001">
    <property type="protein sequence ID" value="MFC4094397.1"/>
    <property type="molecule type" value="Genomic_DNA"/>
</dbReference>
<comment type="caution">
    <text evidence="1">The sequence shown here is derived from an EMBL/GenBank/DDBJ whole genome shotgun (WGS) entry which is preliminary data.</text>
</comment>
<protein>
    <submittedName>
        <fullName evidence="1">T9SS type B sorting domain-containing protein</fullName>
    </submittedName>
</protein>
<keyword evidence="2" id="KW-1185">Reference proteome</keyword>
<organism evidence="1 2">
    <name type="scientific">Euzebyella saccharophila</name>
    <dbReference type="NCBI Taxonomy" id="679664"/>
    <lineage>
        <taxon>Bacteria</taxon>
        <taxon>Pseudomonadati</taxon>
        <taxon>Bacteroidota</taxon>
        <taxon>Flavobacteriia</taxon>
        <taxon>Flavobacteriales</taxon>
        <taxon>Flavobacteriaceae</taxon>
        <taxon>Euzebyella</taxon>
    </lineage>
</organism>
<sequence>MEIRKLRYHQLKIMLFAFVVLVSINLNGQTCSSLSTPINGSVDVDVDSPIRWRAIPNIIGYVVSLGTTPGGGEILNRRSSGQQNFYNPEVGLPADTQIYVTIGYFKAGQDFTTCNIESFRTVAVTEVPECTALASPLDNSANIAAEVELVWDYAPTATGYFLSIGTSEDGNEILNNVDVGNKLSYESPDGLPADTEIFVKVTPYNEIGEAAFCATESFQTTSAVINCGPYFDYRTGTSINLGPEITFPDVVGFCLRTNSTTVVSEDQADGHRWYALEADGSERVISTSIFAEIEGPGMYRYEAFNNITQSTTTVECSNSKIFHVFSSEIPIVETIKESRRNGERRIEVKTKGAGTYEYALNSEDGPYQDSPVFENISNDFQRIFVRDKNGCGIAETSVQRQLSTEDFPKFFTPNGDGVHDYWQYKTPDREGEIVIVSIRIFNRYGNLLFMLDPKIKGWDGTYQGRPLPESDYWYRAIASNGDEIKGHFTLKR</sequence>
<dbReference type="Gene3D" id="2.60.40.10">
    <property type="entry name" value="Immunoglobulins"/>
    <property type="match status" value="1"/>
</dbReference>
<gene>
    <name evidence="1" type="ORF">ACFOUT_00825</name>
</gene>
<dbReference type="InterPro" id="IPR013783">
    <property type="entry name" value="Ig-like_fold"/>
</dbReference>
<proteinExistence type="predicted"/>
<dbReference type="InterPro" id="IPR026341">
    <property type="entry name" value="T9SS_type_B"/>
</dbReference>